<protein>
    <submittedName>
        <fullName evidence="1">Uncharacterized protein</fullName>
    </submittedName>
</protein>
<dbReference type="AlphaFoldDB" id="A0A2K3V0S6"/>
<proteinExistence type="predicted"/>
<dbReference type="EMBL" id="PPPD01000001">
    <property type="protein sequence ID" value="PNY82388.1"/>
    <property type="molecule type" value="Genomic_DNA"/>
</dbReference>
<keyword evidence="2" id="KW-1185">Reference proteome</keyword>
<evidence type="ECO:0000313" key="1">
    <source>
        <dbReference type="EMBL" id="PNY82388.1"/>
    </source>
</evidence>
<sequence>MTIKRIYSKTTGELKSIDSVFQLVQPNLSFATAAGSVGARLVSADVTILDESGNRYGDVSGQYTQSIGARLLQGFACADEKGVPNASADPESCVFAQRIQYSRQQIFPGANNASAVQLLTPRIGEVATGDCIAGPCPANLSMNVTFHLVDDLQRNQTIQVKRAPIPVYRISDTRSEE</sequence>
<evidence type="ECO:0000313" key="2">
    <source>
        <dbReference type="Proteomes" id="UP000236379"/>
    </source>
</evidence>
<reference evidence="1 2" key="1">
    <citation type="submission" date="2018-01" db="EMBL/GenBank/DDBJ databases">
        <title>Deinococcus koreensis sp. nov., a radiation-resistant bacterium isolated from river water.</title>
        <authorList>
            <person name="Choi A."/>
        </authorList>
    </citation>
    <scope>NUCLEOTIDE SEQUENCE [LARGE SCALE GENOMIC DNA]</scope>
    <source>
        <strain evidence="1 2">SJW1-2</strain>
    </source>
</reference>
<organism evidence="1 2">
    <name type="scientific">Deinococcus koreensis</name>
    <dbReference type="NCBI Taxonomy" id="2054903"/>
    <lineage>
        <taxon>Bacteria</taxon>
        <taxon>Thermotogati</taxon>
        <taxon>Deinococcota</taxon>
        <taxon>Deinococci</taxon>
        <taxon>Deinococcales</taxon>
        <taxon>Deinococcaceae</taxon>
        <taxon>Deinococcus</taxon>
    </lineage>
</organism>
<comment type="caution">
    <text evidence="1">The sequence shown here is derived from an EMBL/GenBank/DDBJ whole genome shotgun (WGS) entry which is preliminary data.</text>
</comment>
<dbReference type="Proteomes" id="UP000236379">
    <property type="component" value="Unassembled WGS sequence"/>
</dbReference>
<gene>
    <name evidence="1" type="ORF">CVO96_14415</name>
</gene>
<accession>A0A2K3V0S6</accession>
<name>A0A2K3V0S6_9DEIO</name>